<gene>
    <name evidence="1" type="ORF">H0235_017560</name>
</gene>
<sequence length="81" mass="9687">MIKTLSRVKKNGGWKHFHLPFRRRRRRHRRSRCWPSASVASRCFPTYNDEDEDEDDGVARPRHVLLEMVNILIRSCSLIIL</sequence>
<dbReference type="Proteomes" id="UP000600918">
    <property type="component" value="Unassembled WGS sequence"/>
</dbReference>
<dbReference type="EMBL" id="JACSDY010000023">
    <property type="protein sequence ID" value="KAF7390398.1"/>
    <property type="molecule type" value="Genomic_DNA"/>
</dbReference>
<evidence type="ECO:0000313" key="2">
    <source>
        <dbReference type="Proteomes" id="UP000600918"/>
    </source>
</evidence>
<evidence type="ECO:0000313" key="1">
    <source>
        <dbReference type="EMBL" id="KAF7390398.1"/>
    </source>
</evidence>
<accession>A0A834JKU1</accession>
<organism evidence="1 2">
    <name type="scientific">Vespula pensylvanica</name>
    <name type="common">Western yellow jacket</name>
    <name type="synonym">Wasp</name>
    <dbReference type="NCBI Taxonomy" id="30213"/>
    <lineage>
        <taxon>Eukaryota</taxon>
        <taxon>Metazoa</taxon>
        <taxon>Ecdysozoa</taxon>
        <taxon>Arthropoda</taxon>
        <taxon>Hexapoda</taxon>
        <taxon>Insecta</taxon>
        <taxon>Pterygota</taxon>
        <taxon>Neoptera</taxon>
        <taxon>Endopterygota</taxon>
        <taxon>Hymenoptera</taxon>
        <taxon>Apocrita</taxon>
        <taxon>Aculeata</taxon>
        <taxon>Vespoidea</taxon>
        <taxon>Vespidae</taxon>
        <taxon>Vespinae</taxon>
        <taxon>Vespula</taxon>
    </lineage>
</organism>
<protein>
    <submittedName>
        <fullName evidence="1">Uncharacterized protein</fullName>
    </submittedName>
</protein>
<reference evidence="1" key="1">
    <citation type="journal article" date="2020" name="G3 (Bethesda)">
        <title>High-Quality Assemblies for Three Invasive Social Wasps from the &lt;i&gt;Vespula&lt;/i&gt; Genus.</title>
        <authorList>
            <person name="Harrop T.W.R."/>
            <person name="Guhlin J."/>
            <person name="McLaughlin G.M."/>
            <person name="Permina E."/>
            <person name="Stockwell P."/>
            <person name="Gilligan J."/>
            <person name="Le Lec M.F."/>
            <person name="Gruber M.A.M."/>
            <person name="Quinn O."/>
            <person name="Lovegrove M."/>
            <person name="Duncan E.J."/>
            <person name="Remnant E.J."/>
            <person name="Van Eeckhoven J."/>
            <person name="Graham B."/>
            <person name="Knapp R.A."/>
            <person name="Langford K.W."/>
            <person name="Kronenberg Z."/>
            <person name="Press M.O."/>
            <person name="Eacker S.M."/>
            <person name="Wilson-Rankin E.E."/>
            <person name="Purcell J."/>
            <person name="Lester P.J."/>
            <person name="Dearden P.K."/>
        </authorList>
    </citation>
    <scope>NUCLEOTIDE SEQUENCE</scope>
    <source>
        <strain evidence="1">Volc-1</strain>
    </source>
</reference>
<name>A0A834JKU1_VESPE</name>
<proteinExistence type="predicted"/>
<keyword evidence="2" id="KW-1185">Reference proteome</keyword>
<dbReference type="AlphaFoldDB" id="A0A834JKU1"/>
<comment type="caution">
    <text evidence="1">The sequence shown here is derived from an EMBL/GenBank/DDBJ whole genome shotgun (WGS) entry which is preliminary data.</text>
</comment>